<organism evidence="3 4">
    <name type="scientific">Dysgonomonas macrotermitis</name>
    <dbReference type="NCBI Taxonomy" id="1346286"/>
    <lineage>
        <taxon>Bacteria</taxon>
        <taxon>Pseudomonadati</taxon>
        <taxon>Bacteroidota</taxon>
        <taxon>Bacteroidia</taxon>
        <taxon>Bacteroidales</taxon>
        <taxon>Dysgonomonadaceae</taxon>
        <taxon>Dysgonomonas</taxon>
    </lineage>
</organism>
<keyword evidence="4" id="KW-1185">Reference proteome</keyword>
<accession>A0A1M5DNQ5</accession>
<feature type="region of interest" description="Disordered" evidence="1">
    <location>
        <begin position="1"/>
        <end position="28"/>
    </location>
</feature>
<dbReference type="OrthoDB" id="996824at2"/>
<dbReference type="AlphaFoldDB" id="A0A1M5DNQ5"/>
<keyword evidence="2" id="KW-0812">Transmembrane</keyword>
<reference evidence="4" key="1">
    <citation type="submission" date="2016-11" db="EMBL/GenBank/DDBJ databases">
        <authorList>
            <person name="Varghese N."/>
            <person name="Submissions S."/>
        </authorList>
    </citation>
    <scope>NUCLEOTIDE SEQUENCE [LARGE SCALE GENOMIC DNA]</scope>
    <source>
        <strain evidence="4">DSM 27370</strain>
    </source>
</reference>
<name>A0A1M5DNQ5_9BACT</name>
<feature type="compositionally biased region" description="Basic and acidic residues" evidence="1">
    <location>
        <begin position="8"/>
        <end position="25"/>
    </location>
</feature>
<keyword evidence="2" id="KW-1133">Transmembrane helix</keyword>
<dbReference type="Proteomes" id="UP000184480">
    <property type="component" value="Unassembled WGS sequence"/>
</dbReference>
<proteinExistence type="predicted"/>
<evidence type="ECO:0000313" key="4">
    <source>
        <dbReference type="Proteomes" id="UP000184480"/>
    </source>
</evidence>
<protein>
    <submittedName>
        <fullName evidence="3">Uncharacterized protein</fullName>
    </submittedName>
</protein>
<feature type="transmembrane region" description="Helical" evidence="2">
    <location>
        <begin position="83"/>
        <end position="104"/>
    </location>
</feature>
<evidence type="ECO:0000256" key="2">
    <source>
        <dbReference type="SAM" id="Phobius"/>
    </source>
</evidence>
<gene>
    <name evidence="3" type="ORF">SAMN05444362_1097</name>
</gene>
<evidence type="ECO:0000313" key="3">
    <source>
        <dbReference type="EMBL" id="SHF68639.1"/>
    </source>
</evidence>
<feature type="transmembrane region" description="Helical" evidence="2">
    <location>
        <begin position="225"/>
        <end position="244"/>
    </location>
</feature>
<sequence length="245" mass="28053">MNNAKPAPDIEKDHTSFTDTSENKTDNNSSISISDLLKDGAKQSLKAIRLFSLVLLLFGFSNLVLFIIDIYKYYNSIVELSSLWLFLAVLVGIIFTAIGLLFTYKYLIINTIDIAYKYLRPFFQKVCIKIIDIVVSKSNKVTGKDLHKTLNVGGIMLEVYGKKLPKYFQKALIFVLRKIPFGDFLIAMQNDLAQNNDNNSLSQILYNHLDKYITGNILGSESMKWIYWLYPVNIVVQVLIYIYMS</sequence>
<dbReference type="STRING" id="1346286.SAMN05444362_1097"/>
<keyword evidence="2" id="KW-0472">Membrane</keyword>
<evidence type="ECO:0000256" key="1">
    <source>
        <dbReference type="SAM" id="MobiDB-lite"/>
    </source>
</evidence>
<dbReference type="EMBL" id="FQUC01000009">
    <property type="protein sequence ID" value="SHF68639.1"/>
    <property type="molecule type" value="Genomic_DNA"/>
</dbReference>
<feature type="transmembrane region" description="Helical" evidence="2">
    <location>
        <begin position="50"/>
        <end position="71"/>
    </location>
</feature>
<dbReference type="RefSeq" id="WP_062179665.1">
    <property type="nucleotide sequence ID" value="NZ_BBXL01000008.1"/>
</dbReference>